<evidence type="ECO:0000256" key="1">
    <source>
        <dbReference type="SAM" id="MobiDB-lite"/>
    </source>
</evidence>
<proteinExistence type="predicted"/>
<evidence type="ECO:0000313" key="3">
    <source>
        <dbReference type="Proteomes" id="UP000294530"/>
    </source>
</evidence>
<dbReference type="GeneID" id="94350642"/>
<comment type="caution">
    <text evidence="2">The sequence shown here is derived from an EMBL/GenBank/DDBJ whole genome shotgun (WGS) entry which is preliminary data.</text>
</comment>
<keyword evidence="3" id="KW-1185">Reference proteome</keyword>
<feature type="region of interest" description="Disordered" evidence="1">
    <location>
        <begin position="58"/>
        <end position="95"/>
    </location>
</feature>
<accession>A0A976NXU0</accession>
<name>A0A976NXU0_BRELC</name>
<protein>
    <submittedName>
        <fullName evidence="2">Uncharacterized protein</fullName>
    </submittedName>
</protein>
<dbReference type="Proteomes" id="UP000294530">
    <property type="component" value="Unassembled WGS sequence"/>
</dbReference>
<sequence length="95" mass="10886">MTTWDRKCLYASGGTRSQTENVRKNDLLDVYREVKSQDKQNYTAAKITVRSRLDRCEAADRQDSSHQLTLVPKKGETEDRPAVLALSDVQIDRED</sequence>
<dbReference type="RefSeq" id="XP_067821434.1">
    <property type="nucleotide sequence ID" value="XM_067964971.1"/>
</dbReference>
<reference evidence="2 3" key="1">
    <citation type="journal article" date="2021" name="Genome Biol.">
        <title>AFLAP: assembly-free linkage analysis pipeline using k-mers from genome sequencing data.</title>
        <authorList>
            <person name="Fletcher K."/>
            <person name="Zhang L."/>
            <person name="Gil J."/>
            <person name="Han R."/>
            <person name="Cavanaugh K."/>
            <person name="Michelmore R."/>
        </authorList>
    </citation>
    <scope>NUCLEOTIDE SEQUENCE [LARGE SCALE GENOMIC DNA]</scope>
    <source>
        <strain evidence="2 3">SF5</strain>
    </source>
</reference>
<dbReference type="EMBL" id="SHOA02000012">
    <property type="protein sequence ID" value="TDH71935.1"/>
    <property type="molecule type" value="Genomic_DNA"/>
</dbReference>
<gene>
    <name evidence="2" type="ORF">CCR75_006906</name>
</gene>
<dbReference type="AlphaFoldDB" id="A0A976NXU0"/>
<dbReference type="KEGG" id="blac:94350642"/>
<organism evidence="2 3">
    <name type="scientific">Bremia lactucae</name>
    <name type="common">Lettuce downy mildew</name>
    <dbReference type="NCBI Taxonomy" id="4779"/>
    <lineage>
        <taxon>Eukaryota</taxon>
        <taxon>Sar</taxon>
        <taxon>Stramenopiles</taxon>
        <taxon>Oomycota</taxon>
        <taxon>Peronosporomycetes</taxon>
        <taxon>Peronosporales</taxon>
        <taxon>Peronosporaceae</taxon>
        <taxon>Bremia</taxon>
    </lineage>
</organism>
<evidence type="ECO:0000313" key="2">
    <source>
        <dbReference type="EMBL" id="TDH71935.1"/>
    </source>
</evidence>